<accession>A0ABS3ZNC7</accession>
<protein>
    <submittedName>
        <fullName evidence="2">GNAT family N-acetyltransferase</fullName>
    </submittedName>
</protein>
<gene>
    <name evidence="2" type="ORF">JWS04_00705</name>
</gene>
<dbReference type="RefSeq" id="WP_209294236.1">
    <property type="nucleotide sequence ID" value="NZ_JAGIKT010000001.1"/>
</dbReference>
<dbReference type="Proteomes" id="UP000669317">
    <property type="component" value="Unassembled WGS sequence"/>
</dbReference>
<evidence type="ECO:0000313" key="3">
    <source>
        <dbReference type="Proteomes" id="UP000669317"/>
    </source>
</evidence>
<comment type="caution">
    <text evidence="2">The sequence shown here is derived from an EMBL/GenBank/DDBJ whole genome shotgun (WGS) entry which is preliminary data.</text>
</comment>
<evidence type="ECO:0000259" key="1">
    <source>
        <dbReference type="Pfam" id="PF13302"/>
    </source>
</evidence>
<proteinExistence type="predicted"/>
<sequence>MNHFRTDRLTAERLNESHLADLVALHLDPEVSRYLGGVRLAETTKAYLATNMAHWDRHGFGLWTLQTKDGAFAGRAGLRHILVDDIDEIEILYAFKREFWGRGFASETATALTDIGLSHLKLPSLIGIINVGNAASRRVLERSNYLLERSTNRKGEDVVIYRKRR</sequence>
<organism evidence="2 3">
    <name type="scientific">Bradyrhizobium vignae</name>
    <dbReference type="NCBI Taxonomy" id="1549949"/>
    <lineage>
        <taxon>Bacteria</taxon>
        <taxon>Pseudomonadati</taxon>
        <taxon>Pseudomonadota</taxon>
        <taxon>Alphaproteobacteria</taxon>
        <taxon>Hyphomicrobiales</taxon>
        <taxon>Nitrobacteraceae</taxon>
        <taxon>Bradyrhizobium</taxon>
    </lineage>
</organism>
<dbReference type="InterPro" id="IPR016181">
    <property type="entry name" value="Acyl_CoA_acyltransferase"/>
</dbReference>
<feature type="domain" description="N-acetyltransferase" evidence="1">
    <location>
        <begin position="8"/>
        <end position="143"/>
    </location>
</feature>
<dbReference type="EMBL" id="JAGIKT010000001">
    <property type="protein sequence ID" value="MBP0109642.1"/>
    <property type="molecule type" value="Genomic_DNA"/>
</dbReference>
<reference evidence="2 3" key="1">
    <citation type="submission" date="2021-03" db="EMBL/GenBank/DDBJ databases">
        <title>Genome Sequence of Bradyrhizobium vignae strain ISRA400.</title>
        <authorList>
            <person name="Tisa L.S."/>
            <person name="Svistoonoff S."/>
            <person name="Hocher V."/>
            <person name="Fall S."/>
            <person name="Zaiya A."/>
            <person name="Naing D."/>
            <person name="Niang N."/>
            <person name="Diouf A."/>
            <person name="Dasylva M.C."/>
            <person name="Toure O."/>
            <person name="Gueye M."/>
            <person name="Gully D."/>
            <person name="Tisseyre P."/>
            <person name="Simpson S."/>
            <person name="Morris K."/>
            <person name="Thomas W.K."/>
        </authorList>
    </citation>
    <scope>NUCLEOTIDE SEQUENCE [LARGE SCALE GENOMIC DNA]</scope>
    <source>
        <strain evidence="2 3">ISRA400</strain>
    </source>
</reference>
<dbReference type="Gene3D" id="3.40.630.30">
    <property type="match status" value="1"/>
</dbReference>
<name>A0ABS3ZNC7_9BRAD</name>
<dbReference type="Pfam" id="PF13302">
    <property type="entry name" value="Acetyltransf_3"/>
    <property type="match status" value="1"/>
</dbReference>
<evidence type="ECO:0000313" key="2">
    <source>
        <dbReference type="EMBL" id="MBP0109642.1"/>
    </source>
</evidence>
<dbReference type="InterPro" id="IPR000182">
    <property type="entry name" value="GNAT_dom"/>
</dbReference>
<dbReference type="SUPFAM" id="SSF55729">
    <property type="entry name" value="Acyl-CoA N-acyltransferases (Nat)"/>
    <property type="match status" value="1"/>
</dbReference>
<dbReference type="PANTHER" id="PTHR43792">
    <property type="entry name" value="GNAT FAMILY, PUTATIVE (AFU_ORTHOLOGUE AFUA_3G00765)-RELATED-RELATED"/>
    <property type="match status" value="1"/>
</dbReference>
<dbReference type="PANTHER" id="PTHR43792:SF1">
    <property type="entry name" value="N-ACETYLTRANSFERASE DOMAIN-CONTAINING PROTEIN"/>
    <property type="match status" value="1"/>
</dbReference>
<dbReference type="InterPro" id="IPR051531">
    <property type="entry name" value="N-acetyltransferase"/>
</dbReference>
<keyword evidence="3" id="KW-1185">Reference proteome</keyword>